<gene>
    <name evidence="5" type="ORF">OCTVUL_1B031561</name>
</gene>
<keyword evidence="3" id="KW-0677">Repeat</keyword>
<evidence type="ECO:0000256" key="4">
    <source>
        <dbReference type="ARBA" id="ARBA00022803"/>
    </source>
</evidence>
<dbReference type="Gene3D" id="1.25.40.10">
    <property type="entry name" value="Tetratricopeptide repeat domain"/>
    <property type="match status" value="1"/>
</dbReference>
<dbReference type="InterPro" id="IPR011990">
    <property type="entry name" value="TPR-like_helical_dom_sf"/>
</dbReference>
<sequence length="465" mass="53298">MDFHWRSKEVWQSYGLPMSTASDEACKMFDATLCQYVGWYEDDSVGGFEGSLEKMIAADENFVMGHVIKNGLDVLGTGTSSRFNKELFNRMEHLKNMAKKPTVTPWEKQHVNAIYLWSKGHVAEACSVWETILEEKPKDILALKFAHDSYFFLGFRPQMRDSIARVLPYWDSSIPLYGYLHGMLAFGQEETNLFYQAEKSALKALEINKKDAWATHAEAHVNEMLGRQNQGATFMETTEKDWSVCGMLACHNYWHWALYHIEKGQYEAALDIYDREVAVRAKNSGAMLDFVDKASLLYRLQLEGINVSERWSSCFEEFKDHVTDHILSFNDAHSMMSCLGAGQERFSNKLLESLQDFIKNGEGDNRRISEHVGYKLCKALKDYQDEEFAAVVDSLMPIRYDIYTIGGSNAQRDVFNLMLISAALKSPSNEHKNLARSLINERKSLKENAPMTDRLMAKWLSLHSE</sequence>
<evidence type="ECO:0000313" key="6">
    <source>
        <dbReference type="Proteomes" id="UP001162480"/>
    </source>
</evidence>
<evidence type="ECO:0000256" key="2">
    <source>
        <dbReference type="ARBA" id="ARBA00019992"/>
    </source>
</evidence>
<organism evidence="5 6">
    <name type="scientific">Octopus vulgaris</name>
    <name type="common">Common octopus</name>
    <dbReference type="NCBI Taxonomy" id="6645"/>
    <lineage>
        <taxon>Eukaryota</taxon>
        <taxon>Metazoa</taxon>
        <taxon>Spiralia</taxon>
        <taxon>Lophotrochozoa</taxon>
        <taxon>Mollusca</taxon>
        <taxon>Cephalopoda</taxon>
        <taxon>Coleoidea</taxon>
        <taxon>Octopodiformes</taxon>
        <taxon>Octopoda</taxon>
        <taxon>Incirrata</taxon>
        <taxon>Octopodidae</taxon>
        <taxon>Octopus</taxon>
    </lineage>
</organism>
<dbReference type="InterPro" id="IPR033891">
    <property type="entry name" value="TTC38"/>
</dbReference>
<proteinExistence type="inferred from homology"/>
<dbReference type="SUPFAM" id="SSF48452">
    <property type="entry name" value="TPR-like"/>
    <property type="match status" value="1"/>
</dbReference>
<dbReference type="Proteomes" id="UP001162480">
    <property type="component" value="Chromosome 24"/>
</dbReference>
<dbReference type="CDD" id="cd05804">
    <property type="entry name" value="StaR_like"/>
    <property type="match status" value="1"/>
</dbReference>
<evidence type="ECO:0000256" key="1">
    <source>
        <dbReference type="ARBA" id="ARBA00005857"/>
    </source>
</evidence>
<dbReference type="AlphaFoldDB" id="A0AA36FJG1"/>
<accession>A0AA36FJG1</accession>
<evidence type="ECO:0000256" key="3">
    <source>
        <dbReference type="ARBA" id="ARBA00022737"/>
    </source>
</evidence>
<name>A0AA36FJG1_OCTVU</name>
<protein>
    <recommendedName>
        <fullName evidence="2">Tetratricopeptide repeat protein 38</fullName>
    </recommendedName>
</protein>
<evidence type="ECO:0000313" key="5">
    <source>
        <dbReference type="EMBL" id="CAI9739897.1"/>
    </source>
</evidence>
<keyword evidence="6" id="KW-1185">Reference proteome</keyword>
<keyword evidence="4" id="KW-0802">TPR repeat</keyword>
<dbReference type="EMBL" id="OX597837">
    <property type="protein sequence ID" value="CAI9739897.1"/>
    <property type="molecule type" value="Genomic_DNA"/>
</dbReference>
<comment type="similarity">
    <text evidence="1">Belongs to the TTC38 family.</text>
</comment>
<reference evidence="5" key="1">
    <citation type="submission" date="2023-08" db="EMBL/GenBank/DDBJ databases">
        <authorList>
            <person name="Alioto T."/>
            <person name="Alioto T."/>
            <person name="Gomez Garrido J."/>
        </authorList>
    </citation>
    <scope>NUCLEOTIDE SEQUENCE</scope>
</reference>
<dbReference type="PANTHER" id="PTHR16263:SF4">
    <property type="entry name" value="TETRATRICOPEPTIDE REPEAT PROTEIN 38"/>
    <property type="match status" value="1"/>
</dbReference>
<dbReference type="PANTHER" id="PTHR16263">
    <property type="entry name" value="TETRATRICOPEPTIDE REPEAT PROTEIN 38"/>
    <property type="match status" value="1"/>
</dbReference>